<comment type="caution">
    <text evidence="1">The sequence shown here is derived from an EMBL/GenBank/DDBJ whole genome shotgun (WGS) entry which is preliminary data.</text>
</comment>
<dbReference type="AlphaFoldDB" id="A0A419SNS7"/>
<evidence type="ECO:0000313" key="2">
    <source>
        <dbReference type="Proteomes" id="UP000284219"/>
    </source>
</evidence>
<keyword evidence="2" id="KW-1185">Reference proteome</keyword>
<gene>
    <name evidence="1" type="ORF">BEP19_03150</name>
</gene>
<dbReference type="OrthoDB" id="2989644at2"/>
<reference evidence="1 2" key="1">
    <citation type="submission" date="2016-08" db="EMBL/GenBank/DDBJ databases">
        <title>Novel Firmicute Genomes.</title>
        <authorList>
            <person name="Poppleton D.I."/>
            <person name="Gribaldo S."/>
        </authorList>
    </citation>
    <scope>NUCLEOTIDE SEQUENCE [LARGE SCALE GENOMIC DNA]</scope>
    <source>
        <strain evidence="1 2">RAOx-1</strain>
    </source>
</reference>
<accession>A0A419SNS7</accession>
<name>A0A419SNS7_9BACL</name>
<evidence type="ECO:0000313" key="1">
    <source>
        <dbReference type="EMBL" id="RKD25938.1"/>
    </source>
</evidence>
<sequence>MNKFTEAIAVTSPNHPASIFFSQDLKLSMRYTYNDLIRMEKWVTKRYPTPTEIPKDEHYNIMALGLYLGQVLVHSFAGAFWEYEDIENPFDARVIIPIEGEEAPLQLDPFTCVFMYIVENRKEYSMIEWYSAIRSIYEGKEPRSKGSKKMIH</sequence>
<proteinExistence type="predicted"/>
<dbReference type="RefSeq" id="WP_120188616.1">
    <property type="nucleotide sequence ID" value="NZ_MCHY01000006.1"/>
</dbReference>
<protein>
    <submittedName>
        <fullName evidence="1">Uncharacterized protein</fullName>
    </submittedName>
</protein>
<dbReference type="Proteomes" id="UP000284219">
    <property type="component" value="Unassembled WGS sequence"/>
</dbReference>
<organism evidence="1 2">
    <name type="scientific">Ammoniphilus oxalaticus</name>
    <dbReference type="NCBI Taxonomy" id="66863"/>
    <lineage>
        <taxon>Bacteria</taxon>
        <taxon>Bacillati</taxon>
        <taxon>Bacillota</taxon>
        <taxon>Bacilli</taxon>
        <taxon>Bacillales</taxon>
        <taxon>Paenibacillaceae</taxon>
        <taxon>Aneurinibacillus group</taxon>
        <taxon>Ammoniphilus</taxon>
    </lineage>
</organism>
<dbReference type="EMBL" id="MCHY01000006">
    <property type="protein sequence ID" value="RKD25938.1"/>
    <property type="molecule type" value="Genomic_DNA"/>
</dbReference>